<comment type="caution">
    <text evidence="2">The sequence shown here is derived from an EMBL/GenBank/DDBJ whole genome shotgun (WGS) entry which is preliminary data.</text>
</comment>
<evidence type="ECO:0000256" key="1">
    <source>
        <dbReference type="SAM" id="Phobius"/>
    </source>
</evidence>
<proteinExistence type="predicted"/>
<protein>
    <submittedName>
        <fullName evidence="2">Uncharacterized protein</fullName>
    </submittedName>
</protein>
<organism evidence="2 3">
    <name type="scientific">Flavobacterium branchiophilum</name>
    <dbReference type="NCBI Taxonomy" id="55197"/>
    <lineage>
        <taxon>Bacteria</taxon>
        <taxon>Pseudomonadati</taxon>
        <taxon>Bacteroidota</taxon>
        <taxon>Flavobacteriia</taxon>
        <taxon>Flavobacteriales</taxon>
        <taxon>Flavobacteriaceae</taxon>
        <taxon>Flavobacterium</taxon>
    </lineage>
</organism>
<dbReference type="EMBL" id="PCMW01000116">
    <property type="protein sequence ID" value="PDS22085.1"/>
    <property type="molecule type" value="Genomic_DNA"/>
</dbReference>
<dbReference type="AlphaFoldDB" id="A0A2H3KUM7"/>
<keyword evidence="1" id="KW-0472">Membrane</keyword>
<gene>
    <name evidence="2" type="ORF">B0A77_14230</name>
</gene>
<dbReference type="SUPFAM" id="SSF51011">
    <property type="entry name" value="Glycosyl hydrolase domain"/>
    <property type="match status" value="1"/>
</dbReference>
<dbReference type="Proteomes" id="UP000220828">
    <property type="component" value="Unassembled WGS sequence"/>
</dbReference>
<feature type="transmembrane region" description="Helical" evidence="1">
    <location>
        <begin position="7"/>
        <end position="27"/>
    </location>
</feature>
<sequence length="201" mass="20756">MKLRNKAFYSVVFTIFGIFILHAQVGIGTTSIDSSAILEVKSSSKGILIPKVALAGLLDSTTIASPATGLLVYNTNTSGTAPNNVFPGYYYYDGAKWVAISLGAGTKVNIQTAAYTLSINDTKGVLIINSATAVNVTVPTGLPSGFFCQIIQKGTGQVTVVGASGLTLNSANGFKTRVQNSAIGVVLESASLGYISGDSTF</sequence>
<dbReference type="RefSeq" id="WP_097554872.1">
    <property type="nucleotide sequence ID" value="NZ_PCMW01000116.1"/>
</dbReference>
<reference evidence="2 3" key="1">
    <citation type="submission" date="2017-09" db="EMBL/GenBank/DDBJ databases">
        <title>Whole genomes of Flavobacteriaceae.</title>
        <authorList>
            <person name="Stine C."/>
            <person name="Li C."/>
            <person name="Tadesse D."/>
        </authorList>
    </citation>
    <scope>NUCLEOTIDE SEQUENCE [LARGE SCALE GENOMIC DNA]</scope>
    <source>
        <strain evidence="2 3">ATCC 35036</strain>
    </source>
</reference>
<name>A0A2H3KUM7_9FLAO</name>
<keyword evidence="1" id="KW-1133">Transmembrane helix</keyword>
<accession>A0A2H3KUM7</accession>
<dbReference type="OrthoDB" id="1247310at2"/>
<evidence type="ECO:0000313" key="2">
    <source>
        <dbReference type="EMBL" id="PDS22085.1"/>
    </source>
</evidence>
<evidence type="ECO:0000313" key="3">
    <source>
        <dbReference type="Proteomes" id="UP000220828"/>
    </source>
</evidence>
<keyword evidence="1" id="KW-0812">Transmembrane</keyword>